<evidence type="ECO:0000256" key="1">
    <source>
        <dbReference type="SAM" id="SignalP"/>
    </source>
</evidence>
<protein>
    <submittedName>
        <fullName evidence="2">Uncharacterized protein</fullName>
    </submittedName>
</protein>
<evidence type="ECO:0000313" key="2">
    <source>
        <dbReference type="EMBL" id="OLV20346.1"/>
    </source>
</evidence>
<keyword evidence="3" id="KW-1185">Reference proteome</keyword>
<keyword evidence="1" id="KW-0732">Signal</keyword>
<dbReference type="AlphaFoldDB" id="A0A1U7P5B1"/>
<feature type="signal peptide" evidence="1">
    <location>
        <begin position="1"/>
        <end position="21"/>
    </location>
</feature>
<gene>
    <name evidence="2" type="ORF">BOO71_0000094</name>
</gene>
<accession>A0A1U7P5B1</accession>
<dbReference type="EMBL" id="MSTI01000002">
    <property type="protein sequence ID" value="OLV20346.1"/>
    <property type="molecule type" value="Genomic_DNA"/>
</dbReference>
<dbReference type="Proteomes" id="UP000186607">
    <property type="component" value="Unassembled WGS sequence"/>
</dbReference>
<dbReference type="RefSeq" id="WP_254842968.1">
    <property type="nucleotide sequence ID" value="NZ_MSTI01000002.1"/>
</dbReference>
<organism evidence="2 3">
    <name type="scientific">Deinococcus marmoris</name>
    <dbReference type="NCBI Taxonomy" id="249408"/>
    <lineage>
        <taxon>Bacteria</taxon>
        <taxon>Thermotogati</taxon>
        <taxon>Deinococcota</taxon>
        <taxon>Deinococci</taxon>
        <taxon>Deinococcales</taxon>
        <taxon>Deinococcaceae</taxon>
        <taxon>Deinococcus</taxon>
    </lineage>
</organism>
<sequence length="230" mass="24061">MKPFLYLLPLAMLGLTSPALAQAAPNCTLANLVDGETYMALAFNPAQSSAAAESAAATGWADCRAARLRADLKASPNLNTRIDGLRKAYRALRSSEGEMAATRNGGGTLYLNAIPLTYPALETQVQSLAALARSPLGGQTSAAYAAQIKQAMADHAAYVKALRDFKPGKDVTAFDPKAWKSTVDNYEKLSKSVMTTLGTKGDAATALGYHLLNTTTFPATNDGGSNPDGS</sequence>
<proteinExistence type="predicted"/>
<evidence type="ECO:0000313" key="3">
    <source>
        <dbReference type="Proteomes" id="UP000186607"/>
    </source>
</evidence>
<feature type="chain" id="PRO_5013273481" evidence="1">
    <location>
        <begin position="22"/>
        <end position="230"/>
    </location>
</feature>
<comment type="caution">
    <text evidence="2">The sequence shown here is derived from an EMBL/GenBank/DDBJ whole genome shotgun (WGS) entry which is preliminary data.</text>
</comment>
<reference evidence="2 3" key="1">
    <citation type="submission" date="2017-01" db="EMBL/GenBank/DDBJ databases">
        <title>Genome Analysis of Deinococcus marmoris KOPRI26562.</title>
        <authorList>
            <person name="Kim J.H."/>
            <person name="Oh H.-M."/>
        </authorList>
    </citation>
    <scope>NUCLEOTIDE SEQUENCE [LARGE SCALE GENOMIC DNA]</scope>
    <source>
        <strain evidence="2 3">KOPRI26562</strain>
    </source>
</reference>
<name>A0A1U7P5B1_9DEIO</name>